<evidence type="ECO:0000256" key="1">
    <source>
        <dbReference type="SAM" id="Phobius"/>
    </source>
</evidence>
<feature type="transmembrane region" description="Helical" evidence="1">
    <location>
        <begin position="275"/>
        <end position="296"/>
    </location>
</feature>
<gene>
    <name evidence="2" type="ORF">AELLOGFF_03949</name>
</gene>
<dbReference type="AlphaFoldDB" id="A0A5S9QID1"/>
<dbReference type="Proteomes" id="UP000430146">
    <property type="component" value="Unassembled WGS sequence"/>
</dbReference>
<accession>A0A5S9QID1</accession>
<protein>
    <recommendedName>
        <fullName evidence="4">Transmembrane protein</fullName>
    </recommendedName>
</protein>
<feature type="transmembrane region" description="Helical" evidence="1">
    <location>
        <begin position="97"/>
        <end position="114"/>
    </location>
</feature>
<reference evidence="2 3" key="1">
    <citation type="submission" date="2019-11" db="EMBL/GenBank/DDBJ databases">
        <authorList>
            <person name="Holert J."/>
        </authorList>
    </citation>
    <scope>NUCLEOTIDE SEQUENCE [LARGE SCALE GENOMIC DNA]</scope>
    <source>
        <strain evidence="2">BC8_1</strain>
    </source>
</reference>
<feature type="transmembrane region" description="Helical" evidence="1">
    <location>
        <begin position="233"/>
        <end position="254"/>
    </location>
</feature>
<evidence type="ECO:0008006" key="4">
    <source>
        <dbReference type="Google" id="ProtNLM"/>
    </source>
</evidence>
<feature type="transmembrane region" description="Helical" evidence="1">
    <location>
        <begin position="120"/>
        <end position="146"/>
    </location>
</feature>
<keyword evidence="1" id="KW-0472">Membrane</keyword>
<feature type="transmembrane region" description="Helical" evidence="1">
    <location>
        <begin position="179"/>
        <end position="198"/>
    </location>
</feature>
<keyword evidence="3" id="KW-1185">Reference proteome</keyword>
<feature type="transmembrane region" description="Helical" evidence="1">
    <location>
        <begin position="205"/>
        <end position="227"/>
    </location>
</feature>
<keyword evidence="1" id="KW-0812">Transmembrane</keyword>
<evidence type="ECO:0000313" key="3">
    <source>
        <dbReference type="Proteomes" id="UP000430146"/>
    </source>
</evidence>
<name>A0A5S9QID1_MYCVN</name>
<evidence type="ECO:0000313" key="2">
    <source>
        <dbReference type="EMBL" id="CAA0117286.1"/>
    </source>
</evidence>
<keyword evidence="1" id="KW-1133">Transmembrane helix</keyword>
<dbReference type="RefSeq" id="WP_200845952.1">
    <property type="nucleotide sequence ID" value="NZ_CACSIP010000015.1"/>
</dbReference>
<sequence>MTADEIDAPAKMVEPPTVLQRYYEVHPTYRLILRWALMVTLTAVAFHRSIASLVEVTRNDSIGGYVWTVPTAAVLVASAIARRNRTELPIHDRQTDIIVGIIGLGLALLIQGVLLPRYALYFYLLRLDLVAMWLFVVASAVVLFGLRPVIRFSWVWAMLLLVFSLPYYLAVISLGGGKVAAGAATLLIAGLGAGIAGGPSYRRGALASAAAWAVGFAILAVVAIFLPTVPMRVYQQIPALSAICVVGLAMFFLSRRGKPKRVLERKVEPLAAKQVWAGVPLVTAAALVLATFPLPISPNAAIFERPSGYPLVSGTPPVAPPGWMTSAAITRTPVNRLYGPDAVLVRQRMTADVGNPRWDKMGSPRTVVVDSTVSQRPFSLGTYPSRVLYGLTSARISEIREVDLGMGVIGSLISVVDDQLLVTWNSMQFNWGDEDLAQRVTIFAVDNHDPDAPFPQPTQNLFPTLRTLITLLFRGNEVLDQRTPSFKDADMLSQFGRALVAAQSGPAP</sequence>
<feature type="transmembrane region" description="Helical" evidence="1">
    <location>
        <begin position="62"/>
        <end position="81"/>
    </location>
</feature>
<feature type="transmembrane region" description="Helical" evidence="1">
    <location>
        <begin position="153"/>
        <end position="173"/>
    </location>
</feature>
<feature type="transmembrane region" description="Helical" evidence="1">
    <location>
        <begin position="31"/>
        <end position="50"/>
    </location>
</feature>
<dbReference type="EMBL" id="CACSIP010000015">
    <property type="protein sequence ID" value="CAA0117286.1"/>
    <property type="molecule type" value="Genomic_DNA"/>
</dbReference>
<proteinExistence type="predicted"/>
<organism evidence="2 3">
    <name type="scientific">Mycolicibacterium vanbaalenii</name>
    <name type="common">Mycobacterium vanbaalenii</name>
    <dbReference type="NCBI Taxonomy" id="110539"/>
    <lineage>
        <taxon>Bacteria</taxon>
        <taxon>Bacillati</taxon>
        <taxon>Actinomycetota</taxon>
        <taxon>Actinomycetes</taxon>
        <taxon>Mycobacteriales</taxon>
        <taxon>Mycobacteriaceae</taxon>
        <taxon>Mycolicibacterium</taxon>
    </lineage>
</organism>